<gene>
    <name evidence="1" type="ORF">BST39_15790</name>
</gene>
<keyword evidence="2" id="KW-1185">Reference proteome</keyword>
<dbReference type="OrthoDB" id="3425454at2"/>
<dbReference type="RefSeq" id="WP_083172886.1">
    <property type="nucleotide sequence ID" value="NZ_AP022619.1"/>
</dbReference>
<sequence length="180" mass="18782">MTVAAFILGIIGTLTGCLSFGWGIAQFVLTGARPKLTPVVCILSGGKLYAMPATKNVREDIQGSLAHLGGKIVVGVEVVNAGRSPFHVIGWAWRTDPSGIAAVEKDPQGQRPPCEVGAGASKTFVTEPGGVVAAVKGSRAKGVEPRTVYAWVSSGGRDYKSRPLPPEIVTMLEEQSNDAP</sequence>
<dbReference type="AlphaFoldDB" id="A0A1X0I9S2"/>
<proteinExistence type="predicted"/>
<reference evidence="1 2" key="1">
    <citation type="submission" date="2017-02" db="EMBL/GenBank/DDBJ databases">
        <title>The new phylogeny of genus Mycobacterium.</title>
        <authorList>
            <person name="Tortoli E."/>
            <person name="Trovato A."/>
            <person name="Cirillo D.M."/>
        </authorList>
    </citation>
    <scope>NUCLEOTIDE SEQUENCE [LARGE SCALE GENOMIC DNA]</scope>
    <source>
        <strain evidence="1 2">DSM 45000</strain>
    </source>
</reference>
<organism evidence="1 2">
    <name type="scientific">Mycobacterium paraseoulense</name>
    <dbReference type="NCBI Taxonomy" id="590652"/>
    <lineage>
        <taxon>Bacteria</taxon>
        <taxon>Bacillati</taxon>
        <taxon>Actinomycetota</taxon>
        <taxon>Actinomycetes</taxon>
        <taxon>Mycobacteriales</taxon>
        <taxon>Mycobacteriaceae</taxon>
        <taxon>Mycobacterium</taxon>
    </lineage>
</organism>
<evidence type="ECO:0000313" key="1">
    <source>
        <dbReference type="EMBL" id="ORB39242.1"/>
    </source>
</evidence>
<dbReference type="EMBL" id="MVIE01000019">
    <property type="protein sequence ID" value="ORB39242.1"/>
    <property type="molecule type" value="Genomic_DNA"/>
</dbReference>
<evidence type="ECO:0000313" key="2">
    <source>
        <dbReference type="Proteomes" id="UP000192513"/>
    </source>
</evidence>
<dbReference type="Proteomes" id="UP000192513">
    <property type="component" value="Unassembled WGS sequence"/>
</dbReference>
<accession>A0A1X0I9S2</accession>
<protein>
    <submittedName>
        <fullName evidence="1">Uncharacterized protein</fullName>
    </submittedName>
</protein>
<comment type="caution">
    <text evidence="1">The sequence shown here is derived from an EMBL/GenBank/DDBJ whole genome shotgun (WGS) entry which is preliminary data.</text>
</comment>
<name>A0A1X0I9S2_9MYCO</name>